<comment type="function">
    <text evidence="4">Repressor of jasmonate responses.</text>
</comment>
<dbReference type="InterPro" id="IPR040390">
    <property type="entry name" value="TIFY/JAZ"/>
</dbReference>
<keyword evidence="8" id="KW-1185">Reference proteome</keyword>
<comment type="domain">
    <text evidence="4">The jas domain is required for interaction with COI1.</text>
</comment>
<evidence type="ECO:0000256" key="4">
    <source>
        <dbReference type="RuleBase" id="RU369065"/>
    </source>
</evidence>
<dbReference type="InterPro" id="IPR018467">
    <property type="entry name" value="CCT_CS"/>
</dbReference>
<organism evidence="7 8">
    <name type="scientific">Musa troglodytarum</name>
    <name type="common">fe'i banana</name>
    <dbReference type="NCBI Taxonomy" id="320322"/>
    <lineage>
        <taxon>Eukaryota</taxon>
        <taxon>Viridiplantae</taxon>
        <taxon>Streptophyta</taxon>
        <taxon>Embryophyta</taxon>
        <taxon>Tracheophyta</taxon>
        <taxon>Spermatophyta</taxon>
        <taxon>Magnoliopsida</taxon>
        <taxon>Liliopsida</taxon>
        <taxon>Zingiberales</taxon>
        <taxon>Musaceae</taxon>
        <taxon>Musa</taxon>
    </lineage>
</organism>
<dbReference type="OrthoDB" id="1937734at2759"/>
<protein>
    <recommendedName>
        <fullName evidence="4">Protein TIFY</fullName>
    </recommendedName>
    <alternativeName>
        <fullName evidence="4">Jasmonate ZIM domain-containing protein</fullName>
    </alternativeName>
</protein>
<comment type="subcellular location">
    <subcellularLocation>
        <location evidence="4">Nucleus</location>
    </subcellularLocation>
</comment>
<proteinExistence type="inferred from homology"/>
<dbReference type="AlphaFoldDB" id="A0A9E7FEF1"/>
<dbReference type="Proteomes" id="UP001055439">
    <property type="component" value="Chromosome 3"/>
</dbReference>
<dbReference type="InterPro" id="IPR010399">
    <property type="entry name" value="Tify_dom"/>
</dbReference>
<keyword evidence="2 4" id="KW-1184">Jasmonic acid signaling pathway</keyword>
<name>A0A9E7FEF1_9LILI</name>
<evidence type="ECO:0000256" key="1">
    <source>
        <dbReference type="ARBA" id="ARBA00008614"/>
    </source>
</evidence>
<dbReference type="GO" id="GO:2000022">
    <property type="term" value="P:regulation of jasmonic acid mediated signaling pathway"/>
    <property type="evidence" value="ECO:0007669"/>
    <property type="project" value="UniProtKB-UniRule"/>
</dbReference>
<evidence type="ECO:0000256" key="3">
    <source>
        <dbReference type="ARBA" id="ARBA00022843"/>
    </source>
</evidence>
<gene>
    <name evidence="7" type="ORF">MUK42_00349</name>
</gene>
<dbReference type="GO" id="GO:0009611">
    <property type="term" value="P:response to wounding"/>
    <property type="evidence" value="ECO:0007669"/>
    <property type="project" value="UniProtKB-UniRule"/>
</dbReference>
<reference evidence="7" key="1">
    <citation type="submission" date="2022-05" db="EMBL/GenBank/DDBJ databases">
        <title>The Musa troglodytarum L. genome provides insights into the mechanism of non-climacteric behaviour and enrichment of carotenoids.</title>
        <authorList>
            <person name="Wang J."/>
        </authorList>
    </citation>
    <scope>NUCLEOTIDE SEQUENCE</scope>
    <source>
        <tissue evidence="7">Leaf</tissue>
    </source>
</reference>
<evidence type="ECO:0000256" key="2">
    <source>
        <dbReference type="ARBA" id="ARBA00022819"/>
    </source>
</evidence>
<feature type="region of interest" description="Disordered" evidence="5">
    <location>
        <begin position="79"/>
        <end position="113"/>
    </location>
</feature>
<evidence type="ECO:0000313" key="7">
    <source>
        <dbReference type="EMBL" id="URD93938.1"/>
    </source>
</evidence>
<dbReference type="Pfam" id="PF06200">
    <property type="entry name" value="tify"/>
    <property type="match status" value="1"/>
</dbReference>
<dbReference type="Pfam" id="PF09425">
    <property type="entry name" value="Jas_motif"/>
    <property type="match status" value="1"/>
</dbReference>
<dbReference type="PROSITE" id="PS51320">
    <property type="entry name" value="TIFY"/>
    <property type="match status" value="1"/>
</dbReference>
<dbReference type="GO" id="GO:0005634">
    <property type="term" value="C:nucleus"/>
    <property type="evidence" value="ECO:0007669"/>
    <property type="project" value="UniProtKB-SubCell"/>
</dbReference>
<dbReference type="PANTHER" id="PTHR33077:SF140">
    <property type="entry name" value="PROTEIN TIFY 10B"/>
    <property type="match status" value="1"/>
</dbReference>
<comment type="similarity">
    <text evidence="1 4">Belongs to the TIFY/JAZ family.</text>
</comment>
<evidence type="ECO:0000256" key="5">
    <source>
        <dbReference type="SAM" id="MobiDB-lite"/>
    </source>
</evidence>
<accession>A0A9E7FEF1</accession>
<feature type="domain" description="Tify" evidence="6">
    <location>
        <begin position="138"/>
        <end position="173"/>
    </location>
</feature>
<keyword evidence="4" id="KW-0539">Nucleus</keyword>
<keyword evidence="3" id="KW-0832">Ubl conjugation</keyword>
<dbReference type="GO" id="GO:0031347">
    <property type="term" value="P:regulation of defense response"/>
    <property type="evidence" value="ECO:0007669"/>
    <property type="project" value="UniProtKB-UniRule"/>
</dbReference>
<sequence>MEGRAEGKTNREEKEEGILADLELVLGRSCVPERGTETIEMATRKQGKTNFAVTCNLLSQYIKEKGRIVDLGLGMAPRQQDATKGTSGAFRPPTTMSLLPGADVSSGEGGQEEGVSMELFPQRAGFGPSLAAVPEDAREQERAPLTIFYGGKVLVFDNFPLEKAKDLFQLASRGNSAAQNFGNLPRTAQPTLSYLPIARKASLQRFLEKRKDRIHSRAPYQVSSSPRMVTPVKQENRSWLALGPQEAKL</sequence>
<dbReference type="PANTHER" id="PTHR33077">
    <property type="entry name" value="PROTEIN TIFY 4A-RELATED-RELATED"/>
    <property type="match status" value="1"/>
</dbReference>
<dbReference type="SMART" id="SM00979">
    <property type="entry name" value="TIFY"/>
    <property type="match status" value="1"/>
</dbReference>
<evidence type="ECO:0000313" key="8">
    <source>
        <dbReference type="Proteomes" id="UP001055439"/>
    </source>
</evidence>
<dbReference type="EMBL" id="CP097505">
    <property type="protein sequence ID" value="URD93938.1"/>
    <property type="molecule type" value="Genomic_DNA"/>
</dbReference>
<evidence type="ECO:0000259" key="6">
    <source>
        <dbReference type="PROSITE" id="PS51320"/>
    </source>
</evidence>